<organism evidence="1 2">
    <name type="scientific">Parelaphostrongylus tenuis</name>
    <name type="common">Meningeal worm</name>
    <dbReference type="NCBI Taxonomy" id="148309"/>
    <lineage>
        <taxon>Eukaryota</taxon>
        <taxon>Metazoa</taxon>
        <taxon>Ecdysozoa</taxon>
        <taxon>Nematoda</taxon>
        <taxon>Chromadorea</taxon>
        <taxon>Rhabditida</taxon>
        <taxon>Rhabditina</taxon>
        <taxon>Rhabditomorpha</taxon>
        <taxon>Strongyloidea</taxon>
        <taxon>Metastrongylidae</taxon>
        <taxon>Parelaphostrongylus</taxon>
    </lineage>
</organism>
<sequence>MDAFVKTSITITFVEVHIVDIQVGVYVAARRFIVDGLTDFVLSTSETPVARYRITLNRFIGDFVVDNVCGLMDNKAATWQASH</sequence>
<reference evidence="1" key="1">
    <citation type="submission" date="2021-06" db="EMBL/GenBank/DDBJ databases">
        <title>Parelaphostrongylus tenuis whole genome reference sequence.</title>
        <authorList>
            <person name="Garwood T.J."/>
            <person name="Larsen P.A."/>
            <person name="Fountain-Jones N.M."/>
            <person name="Garbe J.R."/>
            <person name="Macchietto M.G."/>
            <person name="Kania S.A."/>
            <person name="Gerhold R.W."/>
            <person name="Richards J.E."/>
            <person name="Wolf T.M."/>
        </authorList>
    </citation>
    <scope>NUCLEOTIDE SEQUENCE</scope>
    <source>
        <strain evidence="1">MNPRO001-30</strain>
        <tissue evidence="1">Meninges</tissue>
    </source>
</reference>
<dbReference type="EMBL" id="JAHQIW010000197">
    <property type="protein sequence ID" value="KAJ1346603.1"/>
    <property type="molecule type" value="Genomic_DNA"/>
</dbReference>
<accession>A0AAD5QC88</accession>
<evidence type="ECO:0000313" key="2">
    <source>
        <dbReference type="Proteomes" id="UP001196413"/>
    </source>
</evidence>
<name>A0AAD5QC88_PARTN</name>
<gene>
    <name evidence="1" type="ORF">KIN20_001457</name>
</gene>
<evidence type="ECO:0000313" key="1">
    <source>
        <dbReference type="EMBL" id="KAJ1346603.1"/>
    </source>
</evidence>
<proteinExistence type="predicted"/>
<comment type="caution">
    <text evidence="1">The sequence shown here is derived from an EMBL/GenBank/DDBJ whole genome shotgun (WGS) entry which is preliminary data.</text>
</comment>
<dbReference type="Proteomes" id="UP001196413">
    <property type="component" value="Unassembled WGS sequence"/>
</dbReference>
<keyword evidence="2" id="KW-1185">Reference proteome</keyword>
<dbReference type="AlphaFoldDB" id="A0AAD5QC88"/>
<protein>
    <submittedName>
        <fullName evidence="1">Uncharacterized protein</fullName>
    </submittedName>
</protein>